<dbReference type="RefSeq" id="WP_185990583.1">
    <property type="nucleotide sequence ID" value="NZ_JACCAE010000001.1"/>
</dbReference>
<evidence type="ECO:0000256" key="1">
    <source>
        <dbReference type="ARBA" id="ARBA00006432"/>
    </source>
</evidence>
<accession>A0A852VPN1</accession>
<dbReference type="PROSITE" id="PS00455">
    <property type="entry name" value="AMP_BINDING"/>
    <property type="match status" value="1"/>
</dbReference>
<dbReference type="InterPro" id="IPR000873">
    <property type="entry name" value="AMP-dep_synth/lig_dom"/>
</dbReference>
<gene>
    <name evidence="6" type="ORF">BJY20_001080</name>
</gene>
<dbReference type="Pfam" id="PF00501">
    <property type="entry name" value="AMP-binding"/>
    <property type="match status" value="1"/>
</dbReference>
<keyword evidence="7" id="KW-1185">Reference proteome</keyword>
<feature type="domain" description="AMP-dependent synthetase/ligase" evidence="4">
    <location>
        <begin position="9"/>
        <end position="356"/>
    </location>
</feature>
<dbReference type="InterPro" id="IPR025110">
    <property type="entry name" value="AMP-bd_C"/>
</dbReference>
<dbReference type="EC" id="6.2.1.3" evidence="6"/>
<dbReference type="EMBL" id="JACCAE010000001">
    <property type="protein sequence ID" value="NYF97688.1"/>
    <property type="molecule type" value="Genomic_DNA"/>
</dbReference>
<evidence type="ECO:0000256" key="2">
    <source>
        <dbReference type="ARBA" id="ARBA00022598"/>
    </source>
</evidence>
<feature type="region of interest" description="Disordered" evidence="3">
    <location>
        <begin position="482"/>
        <end position="506"/>
    </location>
</feature>
<dbReference type="PANTHER" id="PTHR43767:SF12">
    <property type="entry name" value="AMP-DEPENDENT SYNTHETASE AND LIGASE"/>
    <property type="match status" value="1"/>
</dbReference>
<evidence type="ECO:0000313" key="7">
    <source>
        <dbReference type="Proteomes" id="UP000554054"/>
    </source>
</evidence>
<dbReference type="PANTHER" id="PTHR43767">
    <property type="entry name" value="LONG-CHAIN-FATTY-ACID--COA LIGASE"/>
    <property type="match status" value="1"/>
</dbReference>
<organism evidence="6 7">
    <name type="scientific">Janibacter cremeus</name>
    <dbReference type="NCBI Taxonomy" id="1285192"/>
    <lineage>
        <taxon>Bacteria</taxon>
        <taxon>Bacillati</taxon>
        <taxon>Actinomycetota</taxon>
        <taxon>Actinomycetes</taxon>
        <taxon>Micrococcales</taxon>
        <taxon>Intrasporangiaceae</taxon>
        <taxon>Janibacter</taxon>
    </lineage>
</organism>
<dbReference type="FunFam" id="3.30.300.30:FF:000008">
    <property type="entry name" value="2,3-dihydroxybenzoate-AMP ligase"/>
    <property type="match status" value="1"/>
</dbReference>
<dbReference type="InterPro" id="IPR020845">
    <property type="entry name" value="AMP-binding_CS"/>
</dbReference>
<dbReference type="Pfam" id="PF13193">
    <property type="entry name" value="AMP-binding_C"/>
    <property type="match status" value="1"/>
</dbReference>
<dbReference type="Gene3D" id="3.40.50.12780">
    <property type="entry name" value="N-terminal domain of ligase-like"/>
    <property type="match status" value="1"/>
</dbReference>
<dbReference type="AlphaFoldDB" id="A0A852VPN1"/>
<dbReference type="GO" id="GO:0004467">
    <property type="term" value="F:long-chain fatty acid-CoA ligase activity"/>
    <property type="evidence" value="ECO:0007669"/>
    <property type="project" value="UniProtKB-EC"/>
</dbReference>
<dbReference type="Proteomes" id="UP000554054">
    <property type="component" value="Unassembled WGS sequence"/>
</dbReference>
<comment type="similarity">
    <text evidence="1">Belongs to the ATP-dependent AMP-binding enzyme family.</text>
</comment>
<name>A0A852VPN1_9MICO</name>
<reference evidence="6 7" key="1">
    <citation type="submission" date="2020-07" db="EMBL/GenBank/DDBJ databases">
        <title>Sequencing the genomes of 1000 actinobacteria strains.</title>
        <authorList>
            <person name="Klenk H.-P."/>
        </authorList>
    </citation>
    <scope>NUCLEOTIDE SEQUENCE [LARGE SCALE GENOMIC DNA]</scope>
    <source>
        <strain evidence="6 7">DSM 26154</strain>
    </source>
</reference>
<dbReference type="Gene3D" id="3.30.300.30">
    <property type="match status" value="1"/>
</dbReference>
<sequence length="506" mass="53870">MDNAVRLVWDRAEQAPDAPALREGERSWTYAELRSGVQGAMEQLHGRGIAPGDRVLVVMPTSAEFVLAYHAILALGATAVTVNPLCTARELTHFVEDAGCSTALGWHEGEAAVRATATDCGMDLWTLHPGAIATSGDGQPAEVAARDAAVLLYTSGTTGAPKGAVLTHENLVSCGVALNEALDLSPDDSMGTALPLFHVFGQAAVMFTAYAAGGCLSLQHPFDAAGLLQMAADQQLTGIAGVPTMWNAMLHAQTDLTAADLAHLRLACSGGAALPLEVAKAFKDRFGAVVLDGYGLSETTGAATFNSLANPRKEMSVGRALPGGRLAILDEDRQPLQPGLAGEVAISGPFVMREYWNRPEATAAVREGEWFLTGDIGRMDEDGDLWIVDRKKDLVIRGGYNVYPREVEEVFYGHPDIREVAVIGVPDNRLGEEIAAVVSPQPGADIDPAELRAWLEERLAAYKVPRVYQLIDELPKGPTGKILKRGLDRESISTAGDRPPRVTSTH</sequence>
<evidence type="ECO:0000256" key="3">
    <source>
        <dbReference type="SAM" id="MobiDB-lite"/>
    </source>
</evidence>
<evidence type="ECO:0000259" key="5">
    <source>
        <dbReference type="Pfam" id="PF13193"/>
    </source>
</evidence>
<dbReference type="InterPro" id="IPR042099">
    <property type="entry name" value="ANL_N_sf"/>
</dbReference>
<evidence type="ECO:0000313" key="6">
    <source>
        <dbReference type="EMBL" id="NYF97688.1"/>
    </source>
</evidence>
<comment type="caution">
    <text evidence="6">The sequence shown here is derived from an EMBL/GenBank/DDBJ whole genome shotgun (WGS) entry which is preliminary data.</text>
</comment>
<dbReference type="InterPro" id="IPR050237">
    <property type="entry name" value="ATP-dep_AMP-bd_enzyme"/>
</dbReference>
<dbReference type="InterPro" id="IPR045851">
    <property type="entry name" value="AMP-bd_C_sf"/>
</dbReference>
<evidence type="ECO:0000259" key="4">
    <source>
        <dbReference type="Pfam" id="PF00501"/>
    </source>
</evidence>
<feature type="domain" description="AMP-binding enzyme C-terminal" evidence="5">
    <location>
        <begin position="406"/>
        <end position="481"/>
    </location>
</feature>
<keyword evidence="2 6" id="KW-0436">Ligase</keyword>
<proteinExistence type="inferred from homology"/>
<dbReference type="SUPFAM" id="SSF56801">
    <property type="entry name" value="Acetyl-CoA synthetase-like"/>
    <property type="match status" value="1"/>
</dbReference>
<protein>
    <submittedName>
        <fullName evidence="6">Long-chain acyl-CoA synthetase</fullName>
        <ecNumber evidence="6">6.2.1.3</ecNumber>
    </submittedName>
</protein>